<dbReference type="PANTHER" id="PTHR47178:SF3">
    <property type="entry name" value="FAD-BINDING DOMAIN-CONTAINING PROTEIN"/>
    <property type="match status" value="1"/>
</dbReference>
<evidence type="ECO:0000313" key="8">
    <source>
        <dbReference type="Proteomes" id="UP001275084"/>
    </source>
</evidence>
<evidence type="ECO:0000256" key="2">
    <source>
        <dbReference type="ARBA" id="ARBA00022630"/>
    </source>
</evidence>
<dbReference type="AlphaFoldDB" id="A0AAJ0HKC6"/>
<dbReference type="Pfam" id="PF01494">
    <property type="entry name" value="FAD_binding_3"/>
    <property type="match status" value="1"/>
</dbReference>
<gene>
    <name evidence="7" type="ORF">B0T25DRAFT_536876</name>
</gene>
<dbReference type="SUPFAM" id="SSF51905">
    <property type="entry name" value="FAD/NAD(P)-binding domain"/>
    <property type="match status" value="1"/>
</dbReference>
<dbReference type="EMBL" id="JAUIQD010000003">
    <property type="protein sequence ID" value="KAK3356505.1"/>
    <property type="molecule type" value="Genomic_DNA"/>
</dbReference>
<keyword evidence="8" id="KW-1185">Reference proteome</keyword>
<evidence type="ECO:0000313" key="7">
    <source>
        <dbReference type="EMBL" id="KAK3356505.1"/>
    </source>
</evidence>
<accession>A0AAJ0HKC6</accession>
<keyword evidence="3" id="KW-0274">FAD</keyword>
<dbReference type="PANTHER" id="PTHR47178">
    <property type="entry name" value="MONOOXYGENASE, FAD-BINDING"/>
    <property type="match status" value="1"/>
</dbReference>
<dbReference type="PRINTS" id="PR00420">
    <property type="entry name" value="RNGMNOXGNASE"/>
</dbReference>
<dbReference type="GO" id="GO:0004497">
    <property type="term" value="F:monooxygenase activity"/>
    <property type="evidence" value="ECO:0007669"/>
    <property type="project" value="UniProtKB-KW"/>
</dbReference>
<dbReference type="Pfam" id="PF13450">
    <property type="entry name" value="NAD_binding_8"/>
    <property type="match status" value="1"/>
</dbReference>
<sequence>MEPCQARLPRIAIVGAGLCGLLLAQGLQKNGFHVTVFEEERYLGEKSPEWTLLVHWALPTFQKMLPDHILDNIAPAYADPFYPFDKEQESIPFYDGTTGEVAFLATAAIRRWSKTRLRRVCSQGLDVSWGKAVVDMRMDDDGPVTLLFNDGQTTLADLVIGADGSSSRIRQLLIGETAGKPVPSDYVLASGIVKYGNAEQGRAFRAPHPLCAASIIPQGVAVIAIQDVEDPQDPATFTFQIARVWRGKESSCSGAEAVAKTKASIPLGAPLNEPFRSAIASIPDNATFTINQLPYWATVPWDNKGGRVTLAGDAAHCLVPSRGQGLNHALADIDEIINQLLRVKTGEVSVRDAVVLYEEEACPRGQKAVLESLEDYDDLLKVNDAYNSRQASQGFAK</sequence>
<evidence type="ECO:0000256" key="1">
    <source>
        <dbReference type="ARBA" id="ARBA00001974"/>
    </source>
</evidence>
<protein>
    <submittedName>
        <fullName evidence="7">Monooxygenase</fullName>
    </submittedName>
</protein>
<evidence type="ECO:0000256" key="3">
    <source>
        <dbReference type="ARBA" id="ARBA00022827"/>
    </source>
</evidence>
<reference evidence="7" key="1">
    <citation type="journal article" date="2023" name="Mol. Phylogenet. Evol.">
        <title>Genome-scale phylogeny and comparative genomics of the fungal order Sordariales.</title>
        <authorList>
            <person name="Hensen N."/>
            <person name="Bonometti L."/>
            <person name="Westerberg I."/>
            <person name="Brannstrom I.O."/>
            <person name="Guillou S."/>
            <person name="Cros-Aarteil S."/>
            <person name="Calhoun S."/>
            <person name="Haridas S."/>
            <person name="Kuo A."/>
            <person name="Mondo S."/>
            <person name="Pangilinan J."/>
            <person name="Riley R."/>
            <person name="LaButti K."/>
            <person name="Andreopoulos B."/>
            <person name="Lipzen A."/>
            <person name="Chen C."/>
            <person name="Yan M."/>
            <person name="Daum C."/>
            <person name="Ng V."/>
            <person name="Clum A."/>
            <person name="Steindorff A."/>
            <person name="Ohm R.A."/>
            <person name="Martin F."/>
            <person name="Silar P."/>
            <person name="Natvig D.O."/>
            <person name="Lalanne C."/>
            <person name="Gautier V."/>
            <person name="Ament-Velasquez S.L."/>
            <person name="Kruys A."/>
            <person name="Hutchinson M.I."/>
            <person name="Powell A.J."/>
            <person name="Barry K."/>
            <person name="Miller A.N."/>
            <person name="Grigoriev I.V."/>
            <person name="Debuchy R."/>
            <person name="Gladieux P."/>
            <person name="Hiltunen Thoren M."/>
            <person name="Johannesson H."/>
        </authorList>
    </citation>
    <scope>NUCLEOTIDE SEQUENCE</scope>
    <source>
        <strain evidence="7">CBS 955.72</strain>
    </source>
</reference>
<evidence type="ECO:0000256" key="4">
    <source>
        <dbReference type="ARBA" id="ARBA00023002"/>
    </source>
</evidence>
<reference evidence="7" key="2">
    <citation type="submission" date="2023-06" db="EMBL/GenBank/DDBJ databases">
        <authorList>
            <consortium name="Lawrence Berkeley National Laboratory"/>
            <person name="Haridas S."/>
            <person name="Hensen N."/>
            <person name="Bonometti L."/>
            <person name="Westerberg I."/>
            <person name="Brannstrom I.O."/>
            <person name="Guillou S."/>
            <person name="Cros-Aarteil S."/>
            <person name="Calhoun S."/>
            <person name="Kuo A."/>
            <person name="Mondo S."/>
            <person name="Pangilinan J."/>
            <person name="Riley R."/>
            <person name="Labutti K."/>
            <person name="Andreopoulos B."/>
            <person name="Lipzen A."/>
            <person name="Chen C."/>
            <person name="Yanf M."/>
            <person name="Daum C."/>
            <person name="Ng V."/>
            <person name="Clum A."/>
            <person name="Steindorff A."/>
            <person name="Ohm R."/>
            <person name="Martin F."/>
            <person name="Silar P."/>
            <person name="Natvig D."/>
            <person name="Lalanne C."/>
            <person name="Gautier V."/>
            <person name="Ament-Velasquez S.L."/>
            <person name="Kruys A."/>
            <person name="Hutchinson M.I."/>
            <person name="Powell A.J."/>
            <person name="Barry K."/>
            <person name="Miller A.N."/>
            <person name="Grigoriev I.V."/>
            <person name="Debuchy R."/>
            <person name="Gladieux P."/>
            <person name="Thoren M.H."/>
            <person name="Johannesson H."/>
        </authorList>
    </citation>
    <scope>NUCLEOTIDE SEQUENCE</scope>
    <source>
        <strain evidence="7">CBS 955.72</strain>
    </source>
</reference>
<dbReference type="Proteomes" id="UP001275084">
    <property type="component" value="Unassembled WGS sequence"/>
</dbReference>
<name>A0AAJ0HKC6_9PEZI</name>
<proteinExistence type="predicted"/>
<dbReference type="Gene3D" id="3.50.50.60">
    <property type="entry name" value="FAD/NAD(P)-binding domain"/>
    <property type="match status" value="1"/>
</dbReference>
<dbReference type="GO" id="GO:0071949">
    <property type="term" value="F:FAD binding"/>
    <property type="evidence" value="ECO:0007669"/>
    <property type="project" value="InterPro"/>
</dbReference>
<keyword evidence="2" id="KW-0285">Flavoprotein</keyword>
<feature type="domain" description="FAD-binding" evidence="6">
    <location>
        <begin position="289"/>
        <end position="369"/>
    </location>
</feature>
<comment type="cofactor">
    <cofactor evidence="1">
        <name>FAD</name>
        <dbReference type="ChEBI" id="CHEBI:57692"/>
    </cofactor>
</comment>
<evidence type="ECO:0000256" key="5">
    <source>
        <dbReference type="ARBA" id="ARBA00023033"/>
    </source>
</evidence>
<keyword evidence="5 7" id="KW-0503">Monooxygenase</keyword>
<comment type="caution">
    <text evidence="7">The sequence shown here is derived from an EMBL/GenBank/DDBJ whole genome shotgun (WGS) entry which is preliminary data.</text>
</comment>
<dbReference type="InterPro" id="IPR002938">
    <property type="entry name" value="FAD-bd"/>
</dbReference>
<organism evidence="7 8">
    <name type="scientific">Lasiosphaeria hispida</name>
    <dbReference type="NCBI Taxonomy" id="260671"/>
    <lineage>
        <taxon>Eukaryota</taxon>
        <taxon>Fungi</taxon>
        <taxon>Dikarya</taxon>
        <taxon>Ascomycota</taxon>
        <taxon>Pezizomycotina</taxon>
        <taxon>Sordariomycetes</taxon>
        <taxon>Sordariomycetidae</taxon>
        <taxon>Sordariales</taxon>
        <taxon>Lasiosphaeriaceae</taxon>
        <taxon>Lasiosphaeria</taxon>
    </lineage>
</organism>
<evidence type="ECO:0000259" key="6">
    <source>
        <dbReference type="Pfam" id="PF01494"/>
    </source>
</evidence>
<dbReference type="InterPro" id="IPR036188">
    <property type="entry name" value="FAD/NAD-bd_sf"/>
</dbReference>
<keyword evidence="4" id="KW-0560">Oxidoreductase</keyword>